<dbReference type="Pfam" id="PF01547">
    <property type="entry name" value="SBP_bac_1"/>
    <property type="match status" value="1"/>
</dbReference>
<dbReference type="AlphaFoldDB" id="A0A0B2AM58"/>
<dbReference type="SUPFAM" id="SSF53850">
    <property type="entry name" value="Periplasmic binding protein-like II"/>
    <property type="match status" value="1"/>
</dbReference>
<evidence type="ECO:0000256" key="2">
    <source>
        <dbReference type="SAM" id="SignalP"/>
    </source>
</evidence>
<organism evidence="3 4">
    <name type="scientific">Sinomonas humi</name>
    <dbReference type="NCBI Taxonomy" id="1338436"/>
    <lineage>
        <taxon>Bacteria</taxon>
        <taxon>Bacillati</taxon>
        <taxon>Actinomycetota</taxon>
        <taxon>Actinomycetes</taxon>
        <taxon>Micrococcales</taxon>
        <taxon>Micrococcaceae</taxon>
        <taxon>Sinomonas</taxon>
    </lineage>
</organism>
<protein>
    <submittedName>
        <fullName evidence="3">ABC transporter substrate-binding protein</fullName>
    </submittedName>
</protein>
<reference evidence="3 4" key="1">
    <citation type="submission" date="2014-09" db="EMBL/GenBank/DDBJ databases">
        <title>Genome sequence of Sinomonas sp. MUSC 117.</title>
        <authorList>
            <person name="Lee L.-H."/>
        </authorList>
    </citation>
    <scope>NUCLEOTIDE SEQUENCE [LARGE SCALE GENOMIC DNA]</scope>
    <source>
        <strain evidence="3 4">MUSC 117</strain>
    </source>
</reference>
<dbReference type="OrthoDB" id="2515046at2"/>
<gene>
    <name evidence="3" type="ORF">LK10_11165</name>
</gene>
<feature type="chain" id="PRO_5038366834" evidence="2">
    <location>
        <begin position="29"/>
        <end position="357"/>
    </location>
</feature>
<comment type="caution">
    <text evidence="3">The sequence shown here is derived from an EMBL/GenBank/DDBJ whole genome shotgun (WGS) entry which is preliminary data.</text>
</comment>
<keyword evidence="1 2" id="KW-0732">Signal</keyword>
<dbReference type="PANTHER" id="PTHR30006">
    <property type="entry name" value="THIAMINE-BINDING PERIPLASMIC PROTEIN-RELATED"/>
    <property type="match status" value="1"/>
</dbReference>
<evidence type="ECO:0000313" key="4">
    <source>
        <dbReference type="Proteomes" id="UP000030982"/>
    </source>
</evidence>
<dbReference type="PROSITE" id="PS51257">
    <property type="entry name" value="PROKAR_LIPOPROTEIN"/>
    <property type="match status" value="1"/>
</dbReference>
<sequence length="357" mass="37586">MMIRKLRTIGVLAAVALSAAACGSSAGAGSASASLPTTMDGLVKQAQSEGEVDWSAPKPQSQMQPAIDLFEKKYPGIKVKYTNTKAPDQASQLKVEEAAKKVSIDVANAGGLTVPPAQSLAETVNWTQYGVAQADAMFSNKLVYIWSAPKVWAYNTTKVKPADVPKTWDDLLNPRWAGGQIAADSRADFMTVWDLDPSMGQDKADAWAKKFAAQKPHYTTDTTSAESLIESGQVAVGTSLINLVLQAQKKGAPVALAPISPTNANESYLYVPKGAPHPAAAVLLTSFLSSDTAQAALSKTYNSRIPTTTDCSNQGQNAVLKAICSAGLKWEPTTAAGYTSLADFFPKAQTALGTNLG</sequence>
<dbReference type="STRING" id="1338436.LK10_11165"/>
<evidence type="ECO:0000313" key="3">
    <source>
        <dbReference type="EMBL" id="KHL02941.1"/>
    </source>
</evidence>
<dbReference type="Proteomes" id="UP000030982">
    <property type="component" value="Unassembled WGS sequence"/>
</dbReference>
<dbReference type="InterPro" id="IPR006059">
    <property type="entry name" value="SBP"/>
</dbReference>
<dbReference type="PANTHER" id="PTHR30006:SF24">
    <property type="entry name" value="SLL0237 PROTEIN"/>
    <property type="match status" value="1"/>
</dbReference>
<evidence type="ECO:0000256" key="1">
    <source>
        <dbReference type="ARBA" id="ARBA00022729"/>
    </source>
</evidence>
<feature type="signal peptide" evidence="2">
    <location>
        <begin position="1"/>
        <end position="28"/>
    </location>
</feature>
<dbReference type="EMBL" id="JTDL01000109">
    <property type="protein sequence ID" value="KHL02941.1"/>
    <property type="molecule type" value="Genomic_DNA"/>
</dbReference>
<name>A0A0B2AM58_9MICC</name>
<proteinExistence type="predicted"/>
<dbReference type="Gene3D" id="3.40.190.10">
    <property type="entry name" value="Periplasmic binding protein-like II"/>
    <property type="match status" value="2"/>
</dbReference>
<accession>A0A0B2AM58</accession>
<dbReference type="RefSeq" id="WP_043123560.1">
    <property type="nucleotide sequence ID" value="NZ_JTDL01000109.1"/>
</dbReference>
<keyword evidence="4" id="KW-1185">Reference proteome</keyword>